<dbReference type="AlphaFoldDB" id="A0A5C6CR07"/>
<keyword evidence="6" id="KW-1185">Reference proteome</keyword>
<proteinExistence type="inferred from homology"/>
<dbReference type="InterPro" id="IPR002347">
    <property type="entry name" value="SDR_fam"/>
</dbReference>
<evidence type="ECO:0000256" key="3">
    <source>
        <dbReference type="RuleBase" id="RU000363"/>
    </source>
</evidence>
<dbReference type="InterPro" id="IPR036291">
    <property type="entry name" value="NAD(P)-bd_dom_sf"/>
</dbReference>
<sequence length="272" mass="28948">MIISDKSPVALITGGSGGLGLVIASTFLKAGYRIVIAGRDATRLEAAQTSLQHAPYVATACADVSEETGAKQAIQTAMVAFNRLDVLINCVGTSDRGLAHQLTIQRLDELIRQNVHSTLLCSAAAIPELENRQGVIVNIGSLASKVGARYLGGYGIAKHALAGLSQQMRLELKPRGVHVGLVNPGPIRRDDAGSRYQSRVDENVPAEAAKPGGGTKIKGLAPETVAIAVLNCVRYRRADMVLPRYLRLLIAVGHISPRLGDWLLLKFTSSKE</sequence>
<evidence type="ECO:0000256" key="1">
    <source>
        <dbReference type="ARBA" id="ARBA00006484"/>
    </source>
</evidence>
<dbReference type="RefSeq" id="WP_231611996.1">
    <property type="nucleotide sequence ID" value="NZ_SJPT01000001.1"/>
</dbReference>
<dbReference type="GO" id="GO:0050575">
    <property type="term" value="F:2-(S)-hydroxypropyl-CoM dehydrogenase activity"/>
    <property type="evidence" value="ECO:0007669"/>
    <property type="project" value="UniProtKB-EC"/>
</dbReference>
<comment type="similarity">
    <text evidence="1 3">Belongs to the short-chain dehydrogenases/reductases (SDR) family.</text>
</comment>
<dbReference type="GO" id="GO:0016020">
    <property type="term" value="C:membrane"/>
    <property type="evidence" value="ECO:0007669"/>
    <property type="project" value="TreeGrafter"/>
</dbReference>
<dbReference type="Proteomes" id="UP000316304">
    <property type="component" value="Unassembled WGS sequence"/>
</dbReference>
<dbReference type="SMART" id="SM00822">
    <property type="entry name" value="PKS_KR"/>
    <property type="match status" value="1"/>
</dbReference>
<evidence type="ECO:0000313" key="6">
    <source>
        <dbReference type="Proteomes" id="UP000316304"/>
    </source>
</evidence>
<dbReference type="PANTHER" id="PTHR44196">
    <property type="entry name" value="DEHYDROGENASE/REDUCTASE SDR FAMILY MEMBER 7B"/>
    <property type="match status" value="1"/>
</dbReference>
<dbReference type="PRINTS" id="PR00081">
    <property type="entry name" value="GDHRDH"/>
</dbReference>
<protein>
    <submittedName>
        <fullName evidence="5">2-(S)-hydroxypropyl-CoM dehydrogenase</fullName>
        <ecNumber evidence="5">1.1.1.269</ecNumber>
    </submittedName>
</protein>
<name>A0A5C6CR07_9BACT</name>
<evidence type="ECO:0000313" key="5">
    <source>
        <dbReference type="EMBL" id="TWU26335.1"/>
    </source>
</evidence>
<dbReference type="InterPro" id="IPR057326">
    <property type="entry name" value="KR_dom"/>
</dbReference>
<gene>
    <name evidence="5" type="primary">xecE</name>
    <name evidence="5" type="ORF">Pla52o_01880</name>
</gene>
<feature type="domain" description="Ketoreductase" evidence="4">
    <location>
        <begin position="8"/>
        <end position="190"/>
    </location>
</feature>
<comment type="caution">
    <text evidence="5">The sequence shown here is derived from an EMBL/GenBank/DDBJ whole genome shotgun (WGS) entry which is preliminary data.</text>
</comment>
<dbReference type="Pfam" id="PF00106">
    <property type="entry name" value="adh_short"/>
    <property type="match status" value="1"/>
</dbReference>
<dbReference type="PRINTS" id="PR00080">
    <property type="entry name" value="SDRFAMILY"/>
</dbReference>
<keyword evidence="2 5" id="KW-0560">Oxidoreductase</keyword>
<reference evidence="5 6" key="1">
    <citation type="submission" date="2019-02" db="EMBL/GenBank/DDBJ databases">
        <title>Deep-cultivation of Planctomycetes and their phenomic and genomic characterization uncovers novel biology.</title>
        <authorList>
            <person name="Wiegand S."/>
            <person name="Jogler M."/>
            <person name="Boedeker C."/>
            <person name="Pinto D."/>
            <person name="Vollmers J."/>
            <person name="Rivas-Marin E."/>
            <person name="Kohn T."/>
            <person name="Peeters S.H."/>
            <person name="Heuer A."/>
            <person name="Rast P."/>
            <person name="Oberbeckmann S."/>
            <person name="Bunk B."/>
            <person name="Jeske O."/>
            <person name="Meyerdierks A."/>
            <person name="Storesund J.E."/>
            <person name="Kallscheuer N."/>
            <person name="Luecker S."/>
            <person name="Lage O.M."/>
            <person name="Pohl T."/>
            <person name="Merkel B.J."/>
            <person name="Hornburger P."/>
            <person name="Mueller R.-W."/>
            <person name="Bruemmer F."/>
            <person name="Labrenz M."/>
            <person name="Spormann A.M."/>
            <person name="Op Den Camp H."/>
            <person name="Overmann J."/>
            <person name="Amann R."/>
            <person name="Jetten M.S.M."/>
            <person name="Mascher T."/>
            <person name="Medema M.H."/>
            <person name="Devos D.P."/>
            <person name="Kaster A.-K."/>
            <person name="Ovreas L."/>
            <person name="Rohde M."/>
            <person name="Galperin M.Y."/>
            <person name="Jogler C."/>
        </authorList>
    </citation>
    <scope>NUCLEOTIDE SEQUENCE [LARGE SCALE GENOMIC DNA]</scope>
    <source>
        <strain evidence="5 6">Pla52o</strain>
    </source>
</reference>
<accession>A0A5C6CR07</accession>
<dbReference type="SUPFAM" id="SSF51735">
    <property type="entry name" value="NAD(P)-binding Rossmann-fold domains"/>
    <property type="match status" value="1"/>
</dbReference>
<dbReference type="EC" id="1.1.1.269" evidence="5"/>
<organism evidence="5 6">
    <name type="scientific">Novipirellula galeiformis</name>
    <dbReference type="NCBI Taxonomy" id="2528004"/>
    <lineage>
        <taxon>Bacteria</taxon>
        <taxon>Pseudomonadati</taxon>
        <taxon>Planctomycetota</taxon>
        <taxon>Planctomycetia</taxon>
        <taxon>Pirellulales</taxon>
        <taxon>Pirellulaceae</taxon>
        <taxon>Novipirellula</taxon>
    </lineage>
</organism>
<evidence type="ECO:0000259" key="4">
    <source>
        <dbReference type="SMART" id="SM00822"/>
    </source>
</evidence>
<dbReference type="CDD" id="cd05233">
    <property type="entry name" value="SDR_c"/>
    <property type="match status" value="1"/>
</dbReference>
<dbReference type="InterPro" id="IPR020904">
    <property type="entry name" value="Sc_DH/Rdtase_CS"/>
</dbReference>
<evidence type="ECO:0000256" key="2">
    <source>
        <dbReference type="ARBA" id="ARBA00023002"/>
    </source>
</evidence>
<dbReference type="EMBL" id="SJPT01000001">
    <property type="protein sequence ID" value="TWU26335.1"/>
    <property type="molecule type" value="Genomic_DNA"/>
</dbReference>
<dbReference type="Gene3D" id="3.40.50.720">
    <property type="entry name" value="NAD(P)-binding Rossmann-like Domain"/>
    <property type="match status" value="1"/>
</dbReference>
<dbReference type="PROSITE" id="PS00061">
    <property type="entry name" value="ADH_SHORT"/>
    <property type="match status" value="1"/>
</dbReference>
<dbReference type="PANTHER" id="PTHR44196:SF1">
    <property type="entry name" value="DEHYDROGENASE_REDUCTASE SDR FAMILY MEMBER 7B"/>
    <property type="match status" value="1"/>
</dbReference>